<dbReference type="EC" id="2.1.1.261" evidence="7"/>
<evidence type="ECO:0000256" key="1">
    <source>
        <dbReference type="ARBA" id="ARBA00005107"/>
    </source>
</evidence>
<dbReference type="Pfam" id="PF10017">
    <property type="entry name" value="Methyltransf_33"/>
    <property type="match status" value="1"/>
</dbReference>
<feature type="domain" description="Histidine-specific methyltransferase SAM-dependent" evidence="9">
    <location>
        <begin position="11"/>
        <end position="302"/>
    </location>
</feature>
<dbReference type="GO" id="GO:0009820">
    <property type="term" value="P:alkaloid metabolic process"/>
    <property type="evidence" value="ECO:0007669"/>
    <property type="project" value="UniProtKB-KW"/>
</dbReference>
<dbReference type="PANTHER" id="PTHR43397">
    <property type="entry name" value="ERGOTHIONEINE BIOSYNTHESIS PROTEIN 1"/>
    <property type="match status" value="1"/>
</dbReference>
<dbReference type="InterPro" id="IPR051128">
    <property type="entry name" value="EgtD_Methyltrsf_superfamily"/>
</dbReference>
<dbReference type="SUPFAM" id="SSF53335">
    <property type="entry name" value="S-adenosyl-L-methionine-dependent methyltransferases"/>
    <property type="match status" value="1"/>
</dbReference>
<sequence>MIEEKLIGKDNQQQRVLPSALLSDDTGLRLWSQITHLPNYYQTRDEIELLEYHGAEIARHILPGSTIIDLGCGDVRKIKPLLDVIEAIQTPIRYFALDLSRQALEECMRQLESSYRFVSCFGLWGSFDDALRWSAHVSSPRWFLSLGSIFGNDWLEPAVARLATWARAMRPQDRMLLGMDARECRQQIWDSYHDEEGLFKRFIRNGMYHANRVMDCEWYRDEDWEVEGVMMEEPIMHRFVIRAVRDVGSEKLGVRFAKGDEIDCYEAFKYDPAIMHGQFEKVGLMELAIFKAPASPIYEYLLSVPPSAVPTNGSGVNFIS</sequence>
<dbReference type="Proteomes" id="UP000750711">
    <property type="component" value="Unassembled WGS sequence"/>
</dbReference>
<name>A0A9P8LBQ5_9PEZI</name>
<reference evidence="10" key="1">
    <citation type="submission" date="2021-03" db="EMBL/GenBank/DDBJ databases">
        <title>Comparative genomics and phylogenomic investigation of the class Geoglossomycetes provide insights into ecological specialization and systematics.</title>
        <authorList>
            <person name="Melie T."/>
            <person name="Pirro S."/>
            <person name="Miller A.N."/>
            <person name="Quandt A."/>
        </authorList>
    </citation>
    <scope>NUCLEOTIDE SEQUENCE</scope>
    <source>
        <strain evidence="10">CAQ_001_2017</strain>
    </source>
</reference>
<dbReference type="NCBIfam" id="TIGR03439">
    <property type="entry name" value="methyl_EasF"/>
    <property type="match status" value="1"/>
</dbReference>
<dbReference type="PIRSF" id="PIRSF018005">
    <property type="entry name" value="UCP018005"/>
    <property type="match status" value="1"/>
</dbReference>
<dbReference type="InterPro" id="IPR029063">
    <property type="entry name" value="SAM-dependent_MTases_sf"/>
</dbReference>
<keyword evidence="6" id="KW-0808">Transferase</keyword>
<evidence type="ECO:0000256" key="4">
    <source>
        <dbReference type="ARBA" id="ARBA00022589"/>
    </source>
</evidence>
<evidence type="ECO:0000259" key="9">
    <source>
        <dbReference type="Pfam" id="PF10017"/>
    </source>
</evidence>
<evidence type="ECO:0000313" key="11">
    <source>
        <dbReference type="Proteomes" id="UP000750711"/>
    </source>
</evidence>
<keyword evidence="11" id="KW-1185">Reference proteome</keyword>
<dbReference type="InterPro" id="IPR017804">
    <property type="entry name" value="MeTrfase_EgtD-like"/>
</dbReference>
<protein>
    <recommendedName>
        <fullName evidence="7">4-dimethylallyltryptophan N-methyltransferase</fullName>
        <ecNumber evidence="7">2.1.1.261</ecNumber>
    </recommendedName>
</protein>
<evidence type="ECO:0000256" key="6">
    <source>
        <dbReference type="ARBA" id="ARBA00022679"/>
    </source>
</evidence>
<accession>A0A9P8LBQ5</accession>
<comment type="caution">
    <text evidence="10">The sequence shown here is derived from an EMBL/GenBank/DDBJ whole genome shotgun (WGS) entry which is preliminary data.</text>
</comment>
<dbReference type="Gene3D" id="3.40.50.150">
    <property type="entry name" value="Vaccinia Virus protein VP39"/>
    <property type="match status" value="1"/>
</dbReference>
<dbReference type="EMBL" id="JAGHQM010000612">
    <property type="protein sequence ID" value="KAH0559374.1"/>
    <property type="molecule type" value="Genomic_DNA"/>
</dbReference>
<dbReference type="AlphaFoldDB" id="A0A9P8LBQ5"/>
<dbReference type="GO" id="GO:0032259">
    <property type="term" value="P:methylation"/>
    <property type="evidence" value="ECO:0007669"/>
    <property type="project" value="UniProtKB-KW"/>
</dbReference>
<keyword evidence="5" id="KW-0489">Methyltransferase</keyword>
<evidence type="ECO:0000256" key="3">
    <source>
        <dbReference type="ARBA" id="ARBA00011738"/>
    </source>
</evidence>
<evidence type="ECO:0000313" key="10">
    <source>
        <dbReference type="EMBL" id="KAH0559374.1"/>
    </source>
</evidence>
<keyword evidence="4" id="KW-0017">Alkaloid metabolism</keyword>
<evidence type="ECO:0000256" key="7">
    <source>
        <dbReference type="ARBA" id="ARBA00039094"/>
    </source>
</evidence>
<evidence type="ECO:0000256" key="8">
    <source>
        <dbReference type="ARBA" id="ARBA00049425"/>
    </source>
</evidence>
<dbReference type="PANTHER" id="PTHR43397:SF1">
    <property type="entry name" value="ERGOTHIONEINE BIOSYNTHESIS PROTEIN 1"/>
    <property type="match status" value="1"/>
</dbReference>
<comment type="pathway">
    <text evidence="1">Alkaloid biosynthesis; ergot alkaloid biosynthesis.</text>
</comment>
<comment type="similarity">
    <text evidence="2">Belongs to the methyltransferase superfamily.</text>
</comment>
<gene>
    <name evidence="10" type="ORF">GP486_004108</name>
</gene>
<dbReference type="InterPro" id="IPR017805">
    <property type="entry name" value="SAM_MeTrfase_EasF-type_put"/>
</dbReference>
<comment type="catalytic activity">
    <reaction evidence="8">
        <text>4-(3-methylbut-2-enyl)-L-tryptophan + S-adenosyl-L-methionine = 4-(3-methylbut-2-enyl)-L-abrine + S-adenosyl-L-homocysteine + H(+)</text>
        <dbReference type="Rhea" id="RHEA:34435"/>
        <dbReference type="ChEBI" id="CHEBI:15378"/>
        <dbReference type="ChEBI" id="CHEBI:57856"/>
        <dbReference type="ChEBI" id="CHEBI:58209"/>
        <dbReference type="ChEBI" id="CHEBI:59789"/>
        <dbReference type="ChEBI" id="CHEBI:67248"/>
        <dbReference type="EC" id="2.1.1.261"/>
    </reaction>
</comment>
<organism evidence="10 11">
    <name type="scientific">Trichoglossum hirsutum</name>
    <dbReference type="NCBI Taxonomy" id="265104"/>
    <lineage>
        <taxon>Eukaryota</taxon>
        <taxon>Fungi</taxon>
        <taxon>Dikarya</taxon>
        <taxon>Ascomycota</taxon>
        <taxon>Pezizomycotina</taxon>
        <taxon>Geoglossomycetes</taxon>
        <taxon>Geoglossales</taxon>
        <taxon>Geoglossaceae</taxon>
        <taxon>Trichoglossum</taxon>
    </lineage>
</organism>
<dbReference type="GO" id="GO:0008168">
    <property type="term" value="F:methyltransferase activity"/>
    <property type="evidence" value="ECO:0007669"/>
    <property type="project" value="UniProtKB-KW"/>
</dbReference>
<evidence type="ECO:0000256" key="5">
    <source>
        <dbReference type="ARBA" id="ARBA00022603"/>
    </source>
</evidence>
<proteinExistence type="inferred from homology"/>
<comment type="subunit">
    <text evidence="3">Homodimer.</text>
</comment>
<evidence type="ECO:0000256" key="2">
    <source>
        <dbReference type="ARBA" id="ARBA00008361"/>
    </source>
</evidence>
<dbReference type="InterPro" id="IPR019257">
    <property type="entry name" value="MeTrfase_dom"/>
</dbReference>